<evidence type="ECO:0000259" key="2">
    <source>
        <dbReference type="Pfam" id="PF03959"/>
    </source>
</evidence>
<feature type="domain" description="Serine hydrolase" evidence="2">
    <location>
        <begin position="3"/>
        <end position="241"/>
    </location>
</feature>
<dbReference type="Pfam" id="PF03959">
    <property type="entry name" value="FSH1"/>
    <property type="match status" value="1"/>
</dbReference>
<keyword evidence="1" id="KW-0378">Hydrolase</keyword>
<dbReference type="GO" id="GO:0005634">
    <property type="term" value="C:nucleus"/>
    <property type="evidence" value="ECO:0007669"/>
    <property type="project" value="TreeGrafter"/>
</dbReference>
<dbReference type="GO" id="GO:0016787">
    <property type="term" value="F:hydrolase activity"/>
    <property type="evidence" value="ECO:0007669"/>
    <property type="project" value="UniProtKB-KW"/>
</dbReference>
<dbReference type="OrthoDB" id="2094269at2759"/>
<dbReference type="InterPro" id="IPR005645">
    <property type="entry name" value="FSH-like_dom"/>
</dbReference>
<gene>
    <name evidence="3" type="ORF">P154DRAFT_106180</name>
</gene>
<dbReference type="InterPro" id="IPR029058">
    <property type="entry name" value="AB_hydrolase_fold"/>
</dbReference>
<evidence type="ECO:0000313" key="3">
    <source>
        <dbReference type="EMBL" id="KAF1993036.1"/>
    </source>
</evidence>
<dbReference type="AlphaFoldDB" id="A0A6A5W5X1"/>
<accession>A0A6A5W5X1</accession>
<dbReference type="Proteomes" id="UP000799779">
    <property type="component" value="Unassembled WGS sequence"/>
</dbReference>
<evidence type="ECO:0000256" key="1">
    <source>
        <dbReference type="ARBA" id="ARBA00022801"/>
    </source>
</evidence>
<dbReference type="PANTHER" id="PTHR48070:SF7">
    <property type="entry name" value="SERINE HYDROLASE FSH DOMAIN-CONTAINING PROTEIN-RELATED"/>
    <property type="match status" value="1"/>
</dbReference>
<organism evidence="3 4">
    <name type="scientific">Amniculicola lignicola CBS 123094</name>
    <dbReference type="NCBI Taxonomy" id="1392246"/>
    <lineage>
        <taxon>Eukaryota</taxon>
        <taxon>Fungi</taxon>
        <taxon>Dikarya</taxon>
        <taxon>Ascomycota</taxon>
        <taxon>Pezizomycotina</taxon>
        <taxon>Dothideomycetes</taxon>
        <taxon>Pleosporomycetidae</taxon>
        <taxon>Pleosporales</taxon>
        <taxon>Amniculicolaceae</taxon>
        <taxon>Amniculicola</taxon>
    </lineage>
</organism>
<dbReference type="PANTHER" id="PTHR48070">
    <property type="entry name" value="ESTERASE OVCA2"/>
    <property type="match status" value="1"/>
</dbReference>
<dbReference type="GO" id="GO:0019748">
    <property type="term" value="P:secondary metabolic process"/>
    <property type="evidence" value="ECO:0007669"/>
    <property type="project" value="TreeGrafter"/>
</dbReference>
<keyword evidence="4" id="KW-1185">Reference proteome</keyword>
<dbReference type="Gene3D" id="3.40.50.1820">
    <property type="entry name" value="alpha/beta hydrolase"/>
    <property type="match status" value="1"/>
</dbReference>
<sequence>MPVRVLCLHGQGVNSAVFQKQTESLRAMLPVDYEFHFFDGKYECESAEEVRDHYPPPYLTWYNTPTVEKVKDAHEQIRQIIKTHGPFDAVMGFSQGAAVAASLLLHEELESTPLSFKAAIFIGSPIPFAKAAQVGIDARAYFGIRNTLPNAHARPNRIPPHLVTDPAYLRNPAQLERASCDDVQYQMFHPTVDEVRIRLPTGHVMGMQDKWFCHSKDLVGLCQENSKVVLQHHGGHEVPRAYTEEICDVVETVFGGLL</sequence>
<reference evidence="3" key="1">
    <citation type="journal article" date="2020" name="Stud. Mycol.">
        <title>101 Dothideomycetes genomes: a test case for predicting lifestyles and emergence of pathogens.</title>
        <authorList>
            <person name="Haridas S."/>
            <person name="Albert R."/>
            <person name="Binder M."/>
            <person name="Bloem J."/>
            <person name="Labutti K."/>
            <person name="Salamov A."/>
            <person name="Andreopoulos B."/>
            <person name="Baker S."/>
            <person name="Barry K."/>
            <person name="Bills G."/>
            <person name="Bluhm B."/>
            <person name="Cannon C."/>
            <person name="Castanera R."/>
            <person name="Culley D."/>
            <person name="Daum C."/>
            <person name="Ezra D."/>
            <person name="Gonzalez J."/>
            <person name="Henrissat B."/>
            <person name="Kuo A."/>
            <person name="Liang C."/>
            <person name="Lipzen A."/>
            <person name="Lutzoni F."/>
            <person name="Magnuson J."/>
            <person name="Mondo S."/>
            <person name="Nolan M."/>
            <person name="Ohm R."/>
            <person name="Pangilinan J."/>
            <person name="Park H.-J."/>
            <person name="Ramirez L."/>
            <person name="Alfaro M."/>
            <person name="Sun H."/>
            <person name="Tritt A."/>
            <person name="Yoshinaga Y."/>
            <person name="Zwiers L.-H."/>
            <person name="Turgeon B."/>
            <person name="Goodwin S."/>
            <person name="Spatafora J."/>
            <person name="Crous P."/>
            <person name="Grigoriev I."/>
        </authorList>
    </citation>
    <scope>NUCLEOTIDE SEQUENCE</scope>
    <source>
        <strain evidence="3">CBS 123094</strain>
    </source>
</reference>
<name>A0A6A5W5X1_9PLEO</name>
<proteinExistence type="predicted"/>
<dbReference type="SUPFAM" id="SSF53474">
    <property type="entry name" value="alpha/beta-Hydrolases"/>
    <property type="match status" value="1"/>
</dbReference>
<dbReference type="InterPro" id="IPR050593">
    <property type="entry name" value="LovG"/>
</dbReference>
<protein>
    <recommendedName>
        <fullName evidence="2">Serine hydrolase domain-containing protein</fullName>
    </recommendedName>
</protein>
<dbReference type="GO" id="GO:0005737">
    <property type="term" value="C:cytoplasm"/>
    <property type="evidence" value="ECO:0007669"/>
    <property type="project" value="TreeGrafter"/>
</dbReference>
<evidence type="ECO:0000313" key="4">
    <source>
        <dbReference type="Proteomes" id="UP000799779"/>
    </source>
</evidence>
<dbReference type="EMBL" id="ML977738">
    <property type="protein sequence ID" value="KAF1993036.1"/>
    <property type="molecule type" value="Genomic_DNA"/>
</dbReference>